<dbReference type="PANTHER" id="PTHR35690:SF1">
    <property type="entry name" value="OS01G0363500 PROTEIN"/>
    <property type="match status" value="1"/>
</dbReference>
<dbReference type="OrthoDB" id="463191at2"/>
<protein>
    <recommendedName>
        <fullName evidence="4">Plastid lipid-associated protein/fibrillin conserved domain-containing protein</fullName>
    </recommendedName>
</protein>
<dbReference type="PANTHER" id="PTHR35690">
    <property type="entry name" value="OS01G0363500 PROTEIN"/>
    <property type="match status" value="1"/>
</dbReference>
<accession>A0A0V7ZJE8</accession>
<dbReference type="RefSeq" id="WP_036264995.1">
    <property type="nucleotide sequence ID" value="NZ_LMTZ01000123.1"/>
</dbReference>
<sequence length="194" mass="22176">MYLTLEQAFEFISTSSSTSPKPEAVVEALLEREKITKQAKERYKYSQLLGNWRLGFTTGTKKIKRQGGVILGAGKFLPKWVNIQISYSQAESEQEKGRVENSVELGPLKIILTGPVLFWENRNILAFDFTRMQLYFSGLRIYQGYIRGGKERETKFYQQNLKEQAFFTYFLVQKNYIAARGKGGGLALWTATGT</sequence>
<dbReference type="EMBL" id="LMTZ01000123">
    <property type="protein sequence ID" value="KST64351.1"/>
    <property type="molecule type" value="Genomic_DNA"/>
</dbReference>
<evidence type="ECO:0000313" key="2">
    <source>
        <dbReference type="EMBL" id="KST64351.1"/>
    </source>
</evidence>
<gene>
    <name evidence="1" type="ORF">BC008_16815</name>
    <name evidence="2" type="ORF">BC008_17100</name>
</gene>
<evidence type="ECO:0000313" key="3">
    <source>
        <dbReference type="Proteomes" id="UP000053372"/>
    </source>
</evidence>
<dbReference type="EMBL" id="LMTZ01000124">
    <property type="protein sequence ID" value="KST64298.1"/>
    <property type="molecule type" value="Genomic_DNA"/>
</dbReference>
<proteinExistence type="predicted"/>
<keyword evidence="3" id="KW-1185">Reference proteome</keyword>
<evidence type="ECO:0000313" key="1">
    <source>
        <dbReference type="EMBL" id="KST64298.1"/>
    </source>
</evidence>
<name>A0A0V7ZJE8_9CYAN</name>
<dbReference type="Proteomes" id="UP000053372">
    <property type="component" value="Unassembled WGS sequence"/>
</dbReference>
<evidence type="ECO:0008006" key="4">
    <source>
        <dbReference type="Google" id="ProtNLM"/>
    </source>
</evidence>
<dbReference type="AlphaFoldDB" id="A0A0V7ZJE8"/>
<comment type="caution">
    <text evidence="2">The sequence shown here is derived from an EMBL/GenBank/DDBJ whole genome shotgun (WGS) entry which is preliminary data.</text>
</comment>
<reference evidence="2 3" key="1">
    <citation type="journal article" date="2015" name="Genome Announc.">
        <title>Draft Genome of the Euendolithic (true boring) Cyanobacterium Mastigocoleus testarum strain BC008.</title>
        <authorList>
            <person name="Guida B.S."/>
            <person name="Garcia-Pichel F."/>
        </authorList>
    </citation>
    <scope>NUCLEOTIDE SEQUENCE [LARGE SCALE GENOMIC DNA]</scope>
    <source>
        <strain evidence="2 3">BC008</strain>
    </source>
</reference>
<organism evidence="2 3">
    <name type="scientific">Mastigocoleus testarum BC008</name>
    <dbReference type="NCBI Taxonomy" id="371196"/>
    <lineage>
        <taxon>Bacteria</taxon>
        <taxon>Bacillati</taxon>
        <taxon>Cyanobacteriota</taxon>
        <taxon>Cyanophyceae</taxon>
        <taxon>Nostocales</taxon>
        <taxon>Hapalosiphonaceae</taxon>
        <taxon>Mastigocoleus</taxon>
    </lineage>
</organism>